<dbReference type="Proteomes" id="UP000494201">
    <property type="component" value="Unassembled WGS sequence"/>
</dbReference>
<organism evidence="2 3">
    <name type="scientific">Burkholderia anthina</name>
    <dbReference type="NCBI Taxonomy" id="179879"/>
    <lineage>
        <taxon>Bacteria</taxon>
        <taxon>Pseudomonadati</taxon>
        <taxon>Pseudomonadota</taxon>
        <taxon>Betaproteobacteria</taxon>
        <taxon>Burkholderiales</taxon>
        <taxon>Burkholderiaceae</taxon>
        <taxon>Burkholderia</taxon>
        <taxon>Burkholderia cepacia complex</taxon>
    </lineage>
</organism>
<reference evidence="1 4" key="2">
    <citation type="submission" date="2021-02" db="EMBL/GenBank/DDBJ databases">
        <title>Draft genome of the type strains Burkholderia anthina DSM16086.</title>
        <authorList>
            <person name="Hertel R."/>
            <person name="Meissner J."/>
            <person name="Poehlein A."/>
            <person name="Daniel R."/>
            <person name="Commichau F.M."/>
        </authorList>
    </citation>
    <scope>NUCLEOTIDE SEQUENCE [LARGE SCALE GENOMIC DNA]</scope>
    <source>
        <strain evidence="1 4">DSM 16086</strain>
    </source>
</reference>
<dbReference type="AlphaFoldDB" id="A0A6P2GDZ2"/>
<dbReference type="EMBL" id="JAFCIQ010000022">
    <property type="protein sequence ID" value="MBM2769881.1"/>
    <property type="molecule type" value="Genomic_DNA"/>
</dbReference>
<sequence length="312" mass="33353">MSNSKLTDGRRIEIINEATQAWGRKDNDVLYLAVSKAIEAEVLHPVNQHEAENFACYLIDKREGEMVTEENVQAWLGAMLRDPQYANTQPAPSAPLEGTGNGAEQAIHVEARQCVECGHVGINDEHPFHAACGYSCGWRGPEPEADECPGCGEKYIMSAACPKCSAQYRLIASANVLSLAPRTGVAGAVPEGWKLVPIKPTGVMKDAGHWALPVGAGGPWTAAAVYRAMLDQVTTPPSADAAAEDKYVIERLSTVLANVAVALLGEEADRPAAETLQKLPKEAAKLRLELDLYRAQAADAAAAPADMEGRDQ</sequence>
<evidence type="ECO:0000313" key="4">
    <source>
        <dbReference type="Proteomes" id="UP000755577"/>
    </source>
</evidence>
<gene>
    <name evidence="2" type="ORF">BAN20980_04578</name>
    <name evidence="1" type="ORF">JQK92_26045</name>
</gene>
<dbReference type="EMBL" id="CABVLY010000019">
    <property type="protein sequence ID" value="VVU51855.1"/>
    <property type="molecule type" value="Genomic_DNA"/>
</dbReference>
<evidence type="ECO:0000313" key="1">
    <source>
        <dbReference type="EMBL" id="MBM2769881.1"/>
    </source>
</evidence>
<dbReference type="GeneID" id="56502643"/>
<dbReference type="RefSeq" id="WP_174927492.1">
    <property type="nucleotide sequence ID" value="NZ_CABVLY010000019.1"/>
</dbReference>
<accession>A0A6P2GDZ2</accession>
<evidence type="ECO:0000313" key="3">
    <source>
        <dbReference type="Proteomes" id="UP000494201"/>
    </source>
</evidence>
<protein>
    <submittedName>
        <fullName evidence="2">Gp38</fullName>
    </submittedName>
</protein>
<keyword evidence="4" id="KW-1185">Reference proteome</keyword>
<proteinExistence type="predicted"/>
<name>A0A6P2GDZ2_9BURK</name>
<evidence type="ECO:0000313" key="2">
    <source>
        <dbReference type="EMBL" id="VVU51855.1"/>
    </source>
</evidence>
<reference evidence="2 3" key="1">
    <citation type="submission" date="2019-09" db="EMBL/GenBank/DDBJ databases">
        <authorList>
            <person name="Depoorter E."/>
        </authorList>
    </citation>
    <scope>NUCLEOTIDE SEQUENCE [LARGE SCALE GENOMIC DNA]</scope>
    <source>
        <strain evidence="2">LMG 20980</strain>
    </source>
</reference>
<dbReference type="Proteomes" id="UP000755577">
    <property type="component" value="Unassembled WGS sequence"/>
</dbReference>